<keyword evidence="2" id="KW-1185">Reference proteome</keyword>
<evidence type="ECO:0000313" key="2">
    <source>
        <dbReference type="Proteomes" id="UP001519460"/>
    </source>
</evidence>
<evidence type="ECO:0000313" key="1">
    <source>
        <dbReference type="EMBL" id="KAK7483230.1"/>
    </source>
</evidence>
<proteinExistence type="predicted"/>
<protein>
    <submittedName>
        <fullName evidence="1">Uncharacterized protein</fullName>
    </submittedName>
</protein>
<dbReference type="AlphaFoldDB" id="A0ABD0K840"/>
<gene>
    <name evidence="1" type="ORF">BaRGS_00025523</name>
</gene>
<accession>A0ABD0K840</accession>
<sequence>MRVEAASPLYVCVCSHLYLENRSILLTVFCSTQPASGLDILDFKRIHCLKSDRGYHPLPSLCQSEENESSGYGRQLMQRLVGCRLAKSLKCKMVKREKVNIYSSTEGNSNIKRLPCYEIE</sequence>
<dbReference type="EMBL" id="JACVVK020000230">
    <property type="protein sequence ID" value="KAK7483230.1"/>
    <property type="molecule type" value="Genomic_DNA"/>
</dbReference>
<organism evidence="1 2">
    <name type="scientific">Batillaria attramentaria</name>
    <dbReference type="NCBI Taxonomy" id="370345"/>
    <lineage>
        <taxon>Eukaryota</taxon>
        <taxon>Metazoa</taxon>
        <taxon>Spiralia</taxon>
        <taxon>Lophotrochozoa</taxon>
        <taxon>Mollusca</taxon>
        <taxon>Gastropoda</taxon>
        <taxon>Caenogastropoda</taxon>
        <taxon>Sorbeoconcha</taxon>
        <taxon>Cerithioidea</taxon>
        <taxon>Batillariidae</taxon>
        <taxon>Batillaria</taxon>
    </lineage>
</organism>
<name>A0ABD0K840_9CAEN</name>
<comment type="caution">
    <text evidence="1">The sequence shown here is derived from an EMBL/GenBank/DDBJ whole genome shotgun (WGS) entry which is preliminary data.</text>
</comment>
<dbReference type="Proteomes" id="UP001519460">
    <property type="component" value="Unassembled WGS sequence"/>
</dbReference>
<reference evidence="1 2" key="1">
    <citation type="journal article" date="2023" name="Sci. Data">
        <title>Genome assembly of the Korean intertidal mud-creeper Batillaria attramentaria.</title>
        <authorList>
            <person name="Patra A.K."/>
            <person name="Ho P.T."/>
            <person name="Jun S."/>
            <person name="Lee S.J."/>
            <person name="Kim Y."/>
            <person name="Won Y.J."/>
        </authorList>
    </citation>
    <scope>NUCLEOTIDE SEQUENCE [LARGE SCALE GENOMIC DNA]</scope>
    <source>
        <strain evidence="1">Wonlab-2016</strain>
    </source>
</reference>